<keyword evidence="1" id="KW-0812">Transmembrane</keyword>
<feature type="transmembrane region" description="Helical" evidence="1">
    <location>
        <begin position="117"/>
        <end position="139"/>
    </location>
</feature>
<sequence>MKAVDAINELFANYRLIILTLIIAIIGAIVVGIISLLLGLGVSISSIFGISSPYGVVVKLILSVIVSIFYIFALAISIYSYKRYWDISRAFSSIGIFFSDAIIAGIALGLVNFIFSYIPVVGILISALVFTGLALSFSVSERGKKIVDSMNEGFSAISSLIRIDAVSLLILYIAAILSFIPILNIVAIPYVAVLSSLLTK</sequence>
<evidence type="ECO:0000313" key="5">
    <source>
        <dbReference type="Proteomes" id="UP000582213"/>
    </source>
</evidence>
<dbReference type="EMBL" id="CP045484">
    <property type="protein sequence ID" value="QGR17389.1"/>
    <property type="molecule type" value="Genomic_DNA"/>
</dbReference>
<evidence type="ECO:0000256" key="1">
    <source>
        <dbReference type="SAM" id="Phobius"/>
    </source>
</evidence>
<keyword evidence="1" id="KW-0472">Membrane</keyword>
<organism evidence="3 4">
    <name type="scientific">Sulfurisphaera ohwakuensis</name>
    <dbReference type="NCBI Taxonomy" id="69656"/>
    <lineage>
        <taxon>Archaea</taxon>
        <taxon>Thermoproteota</taxon>
        <taxon>Thermoprotei</taxon>
        <taxon>Sulfolobales</taxon>
        <taxon>Sulfolobaceae</taxon>
        <taxon>Sulfurisphaera</taxon>
    </lineage>
</organism>
<dbReference type="GeneID" id="42801462"/>
<gene>
    <name evidence="3" type="ORF">D1869_09425</name>
    <name evidence="2" type="ORF">HNQ62_001362</name>
</gene>
<feature type="transmembrane region" description="Helical" evidence="1">
    <location>
        <begin position="12"/>
        <end position="40"/>
    </location>
</feature>
<evidence type="ECO:0000313" key="4">
    <source>
        <dbReference type="Proteomes" id="UP000427373"/>
    </source>
</evidence>
<dbReference type="EMBL" id="JACHFY010000005">
    <property type="protein sequence ID" value="MBB5253593.1"/>
    <property type="molecule type" value="Genomic_DNA"/>
</dbReference>
<evidence type="ECO:0000313" key="3">
    <source>
        <dbReference type="EMBL" id="QGR17389.1"/>
    </source>
</evidence>
<protein>
    <submittedName>
        <fullName evidence="3">Uncharacterized protein</fullName>
    </submittedName>
</protein>
<dbReference type="RefSeq" id="WP_156014872.1">
    <property type="nucleotide sequence ID" value="NZ_CP045484.1"/>
</dbReference>
<proteinExistence type="predicted"/>
<keyword evidence="4" id="KW-1185">Reference proteome</keyword>
<name>A0A650CHY1_SULOH</name>
<dbReference type="OrthoDB" id="44022at2157"/>
<feature type="transmembrane region" description="Helical" evidence="1">
    <location>
        <begin position="91"/>
        <end position="111"/>
    </location>
</feature>
<dbReference type="Proteomes" id="UP000582213">
    <property type="component" value="Unassembled WGS sequence"/>
</dbReference>
<reference evidence="2 5" key="2">
    <citation type="submission" date="2020-08" db="EMBL/GenBank/DDBJ databases">
        <title>Genomic Encyclopedia of Type Strains, Phase IV (KMG-IV): sequencing the most valuable type-strain genomes for metagenomic binning, comparative biology and taxonomic classification.</title>
        <authorList>
            <person name="Goeker M."/>
        </authorList>
    </citation>
    <scope>NUCLEOTIDE SEQUENCE [LARGE SCALE GENOMIC DNA]</scope>
    <source>
        <strain evidence="2 5">DSM 12421</strain>
    </source>
</reference>
<reference evidence="3 4" key="1">
    <citation type="submission" date="2019-10" db="EMBL/GenBank/DDBJ databases">
        <title>Genome Sequences from Six Type Strain Members of the Archaeal Family Sulfolobaceae: Acidianus ambivalens, Acidianus infernus, Metallosphaera prunae, Stygiolobus azoricus, Sulfolobus metallicus, and Sulfurisphaera ohwakuensis.</title>
        <authorList>
            <person name="Counts J.A."/>
            <person name="Kelly R.M."/>
        </authorList>
    </citation>
    <scope>NUCLEOTIDE SEQUENCE [LARGE SCALE GENOMIC DNA]</scope>
    <source>
        <strain evidence="3 4">TA-1</strain>
    </source>
</reference>
<keyword evidence="1" id="KW-1133">Transmembrane helix</keyword>
<dbReference type="Proteomes" id="UP000427373">
    <property type="component" value="Chromosome"/>
</dbReference>
<evidence type="ECO:0000313" key="2">
    <source>
        <dbReference type="EMBL" id="MBB5253593.1"/>
    </source>
</evidence>
<accession>A0A650CHY1</accession>
<feature type="transmembrane region" description="Helical" evidence="1">
    <location>
        <begin position="160"/>
        <end position="193"/>
    </location>
</feature>
<dbReference type="KEGG" id="soh:D1869_09425"/>
<dbReference type="AlphaFoldDB" id="A0A650CHY1"/>
<feature type="transmembrane region" description="Helical" evidence="1">
    <location>
        <begin position="60"/>
        <end position="79"/>
    </location>
</feature>